<feature type="non-terminal residue" evidence="1">
    <location>
        <position position="1"/>
    </location>
</feature>
<reference evidence="1" key="1">
    <citation type="journal article" date="2014" name="Front. Microbiol.">
        <title>High frequency of phylogenetically diverse reductive dehalogenase-homologous genes in deep subseafloor sedimentary metagenomes.</title>
        <authorList>
            <person name="Kawai M."/>
            <person name="Futagami T."/>
            <person name="Toyoda A."/>
            <person name="Takaki Y."/>
            <person name="Nishi S."/>
            <person name="Hori S."/>
            <person name="Arai W."/>
            <person name="Tsubouchi T."/>
            <person name="Morono Y."/>
            <person name="Uchiyama I."/>
            <person name="Ito T."/>
            <person name="Fujiyama A."/>
            <person name="Inagaki F."/>
            <person name="Takami H."/>
        </authorList>
    </citation>
    <scope>NUCLEOTIDE SEQUENCE</scope>
    <source>
        <strain evidence="1">Expedition CK06-06</strain>
    </source>
</reference>
<organism evidence="1">
    <name type="scientific">marine sediment metagenome</name>
    <dbReference type="NCBI Taxonomy" id="412755"/>
    <lineage>
        <taxon>unclassified sequences</taxon>
        <taxon>metagenomes</taxon>
        <taxon>ecological metagenomes</taxon>
    </lineage>
</organism>
<dbReference type="EMBL" id="BART01022607">
    <property type="protein sequence ID" value="GAG98496.1"/>
    <property type="molecule type" value="Genomic_DNA"/>
</dbReference>
<proteinExistence type="predicted"/>
<name>X1DQ19_9ZZZZ</name>
<comment type="caution">
    <text evidence="1">The sequence shown here is derived from an EMBL/GenBank/DDBJ whole genome shotgun (WGS) entry which is preliminary data.</text>
</comment>
<evidence type="ECO:0000313" key="1">
    <source>
        <dbReference type="EMBL" id="GAG98496.1"/>
    </source>
</evidence>
<accession>X1DQ19</accession>
<sequence>FFIAVLDHAPIEKIFTLTKMKQERTDRSKA</sequence>
<dbReference type="AlphaFoldDB" id="X1DQ19"/>
<gene>
    <name evidence="1" type="ORF">S01H4_41348</name>
</gene>
<protein>
    <submittedName>
        <fullName evidence="1">Uncharacterized protein</fullName>
    </submittedName>
</protein>